<protein>
    <submittedName>
        <fullName evidence="1">Uncharacterized protein</fullName>
    </submittedName>
</protein>
<proteinExistence type="predicted"/>
<gene>
    <name evidence="1" type="ORF">CBRE1094_LOCUS36365</name>
</gene>
<reference evidence="1" key="1">
    <citation type="submission" date="2021-01" db="EMBL/GenBank/DDBJ databases">
        <authorList>
            <person name="Corre E."/>
            <person name="Pelletier E."/>
            <person name="Niang G."/>
            <person name="Scheremetjew M."/>
            <person name="Finn R."/>
            <person name="Kale V."/>
            <person name="Holt S."/>
            <person name="Cochrane G."/>
            <person name="Meng A."/>
            <person name="Brown T."/>
            <person name="Cohen L."/>
        </authorList>
    </citation>
    <scope>NUCLEOTIDE SEQUENCE</scope>
    <source>
        <strain evidence="1">UTEX LB 985</strain>
    </source>
</reference>
<evidence type="ECO:0000313" key="1">
    <source>
        <dbReference type="EMBL" id="CAD9526443.1"/>
    </source>
</evidence>
<name>A0A7S2IQV5_9EUKA</name>
<organism evidence="1">
    <name type="scientific">Haptolina brevifila</name>
    <dbReference type="NCBI Taxonomy" id="156173"/>
    <lineage>
        <taxon>Eukaryota</taxon>
        <taxon>Haptista</taxon>
        <taxon>Haptophyta</taxon>
        <taxon>Prymnesiophyceae</taxon>
        <taxon>Prymnesiales</taxon>
        <taxon>Prymnesiaceae</taxon>
        <taxon>Haptolina</taxon>
    </lineage>
</organism>
<dbReference type="AlphaFoldDB" id="A0A7S2IQV5"/>
<sequence length="126" mass="14213">MAKFTFDRDTTPSKITSEAYNDKDGLVRRLKAAIASKTATADEDVLLLICHSPVISMLRVQNDDGDFNQIIRRLMGDPLNEEQDAVWDVYQIVTEGVVSYKCNYLGNTEPPKDLKLDWEKAYALAV</sequence>
<accession>A0A7S2IQV5</accession>
<dbReference type="EMBL" id="HBGU01066676">
    <property type="protein sequence ID" value="CAD9526443.1"/>
    <property type="molecule type" value="Transcribed_RNA"/>
</dbReference>